<gene>
    <name evidence="3" type="ORF">LF65_02861</name>
</gene>
<accession>A0A0B5QMG3</accession>
<dbReference type="InterPro" id="IPR029058">
    <property type="entry name" value="AB_hydrolase_fold"/>
</dbReference>
<dbReference type="Proteomes" id="UP000031866">
    <property type="component" value="Chromosome"/>
</dbReference>
<dbReference type="Gene3D" id="3.40.50.1820">
    <property type="entry name" value="alpha/beta hydrolase"/>
    <property type="match status" value="1"/>
</dbReference>
<dbReference type="Pfam" id="PF07859">
    <property type="entry name" value="Abhydrolase_3"/>
    <property type="match status" value="1"/>
</dbReference>
<proteinExistence type="predicted"/>
<dbReference type="GO" id="GO:0016787">
    <property type="term" value="F:hydrolase activity"/>
    <property type="evidence" value="ECO:0007669"/>
    <property type="project" value="UniProtKB-KW"/>
</dbReference>
<dbReference type="STRING" id="1520.LF65_02861"/>
<feature type="domain" description="Alpha/beta hydrolase fold-3" evidence="2">
    <location>
        <begin position="76"/>
        <end position="283"/>
    </location>
</feature>
<dbReference type="PANTHER" id="PTHR48081">
    <property type="entry name" value="AB HYDROLASE SUPERFAMILY PROTEIN C4A8.06C"/>
    <property type="match status" value="1"/>
</dbReference>
<evidence type="ECO:0000313" key="4">
    <source>
        <dbReference type="Proteomes" id="UP000031866"/>
    </source>
</evidence>
<dbReference type="InterPro" id="IPR013094">
    <property type="entry name" value="AB_hydrolase_3"/>
</dbReference>
<dbReference type="KEGG" id="cbei:LF65_02861"/>
<keyword evidence="1" id="KW-0378">Hydrolase</keyword>
<dbReference type="RefSeq" id="WP_041896866.1">
    <property type="nucleotide sequence ID" value="NZ_CP010086.2"/>
</dbReference>
<dbReference type="PANTHER" id="PTHR48081:SF8">
    <property type="entry name" value="ALPHA_BETA HYDROLASE FOLD-3 DOMAIN-CONTAINING PROTEIN-RELATED"/>
    <property type="match status" value="1"/>
</dbReference>
<dbReference type="EMBL" id="CP010086">
    <property type="protein sequence ID" value="AJG99431.1"/>
    <property type="molecule type" value="Genomic_DNA"/>
</dbReference>
<evidence type="ECO:0000259" key="2">
    <source>
        <dbReference type="Pfam" id="PF07859"/>
    </source>
</evidence>
<dbReference type="InterPro" id="IPR050300">
    <property type="entry name" value="GDXG_lipolytic_enzyme"/>
</dbReference>
<reference evidence="4" key="1">
    <citation type="submission" date="2014-12" db="EMBL/GenBank/DDBJ databases">
        <title>Genome sequence of Clostridium beijerinckii strain 59B.</title>
        <authorList>
            <person name="Little G.T."/>
            <person name="Minton N.P."/>
        </authorList>
    </citation>
    <scope>NUCLEOTIDE SEQUENCE [LARGE SCALE GENOMIC DNA]</scope>
    <source>
        <strain evidence="4">59B</strain>
    </source>
</reference>
<name>A0A0B5QMG3_CLOBE</name>
<dbReference type="OrthoDB" id="9815425at2"/>
<organism evidence="3 4">
    <name type="scientific">Clostridium beijerinckii</name>
    <name type="common">Clostridium MP</name>
    <dbReference type="NCBI Taxonomy" id="1520"/>
    <lineage>
        <taxon>Bacteria</taxon>
        <taxon>Bacillati</taxon>
        <taxon>Bacillota</taxon>
        <taxon>Clostridia</taxon>
        <taxon>Eubacteriales</taxon>
        <taxon>Clostridiaceae</taxon>
        <taxon>Clostridium</taxon>
    </lineage>
</organism>
<dbReference type="AlphaFoldDB" id="A0A0B5QMG3"/>
<dbReference type="SUPFAM" id="SSF53474">
    <property type="entry name" value="alpha/beta-Hydrolases"/>
    <property type="match status" value="1"/>
</dbReference>
<protein>
    <submittedName>
        <fullName evidence="3">Esterase</fullName>
    </submittedName>
</protein>
<evidence type="ECO:0000313" key="3">
    <source>
        <dbReference type="EMBL" id="AJG99431.1"/>
    </source>
</evidence>
<sequence>MSLNPKFEKLLETDFESIYSLGIDKMREWYAKSWDDYKGEIIEVGSVVNHVVKTSKRDTPIRVYYPKAEGPHPAFIWIHGGGFVLGNIESYDSICRKITNCANCAVISIDYGLAPEHKFPEPVEECYQVTKWIFKNAKDIKVNPDKIAIGGESAGGNLAAVISQLSRDRREFSIVYQVIINAVLDLLGETKPKSRVENAEGYRLTTKRNSWFMQLYLRDLKEAKNPLASPLLADDLEGLPTACIITSEYDILRDEDEHYAKRLSESRVEVCLKRYDGIIHGFFNMQETLEEARDALNLVCTKLSDAFNK</sequence>
<evidence type="ECO:0000256" key="1">
    <source>
        <dbReference type="ARBA" id="ARBA00022801"/>
    </source>
</evidence>